<gene>
    <name evidence="5" type="ORF">Pfra01_001399500</name>
</gene>
<sequence>MIAKIRLLNPEFDAGDYETVYYIRVTFERHSTDAFRWSLVAVLALALSGTSTASTTSCPTKSGILPWVDVDTPSSAQRYTSSRGDTWTLTMSDEFNTEGRSFDAGDDHLWTALELPDGVNSALEVYSKNMTGTKCDSNGTCYFYINSTDETIEETVWNDYISPPGYETVYFYYRSGMVQSWNKFCFQGGMIEVRARLPGAVSSASGNPDVKTGSTTVRAANIDYYPTWPGEN</sequence>
<dbReference type="SUPFAM" id="SSF49899">
    <property type="entry name" value="Concanavalin A-like lectins/glucanases"/>
    <property type="match status" value="1"/>
</dbReference>
<keyword evidence="4" id="KW-0961">Cell wall biogenesis/degradation</keyword>
<accession>A0A9W6XMF7</accession>
<dbReference type="OrthoDB" id="412647at2759"/>
<dbReference type="GO" id="GO:0005886">
    <property type="term" value="C:plasma membrane"/>
    <property type="evidence" value="ECO:0007669"/>
    <property type="project" value="TreeGrafter"/>
</dbReference>
<dbReference type="PANTHER" id="PTHR31361">
    <property type="entry name" value="BETA-GLUCAN SYNTHESIS-ASSOCIATED PROTEIN KRE6-RELATED"/>
    <property type="match status" value="1"/>
</dbReference>
<dbReference type="EMBL" id="BSXT01001454">
    <property type="protein sequence ID" value="GMF42560.1"/>
    <property type="molecule type" value="Genomic_DNA"/>
</dbReference>
<dbReference type="Pfam" id="PF03935">
    <property type="entry name" value="SKN1_KRE6_Sbg1"/>
    <property type="match status" value="2"/>
</dbReference>
<comment type="subcellular location">
    <subcellularLocation>
        <location evidence="1">Membrane</location>
    </subcellularLocation>
</comment>
<dbReference type="GO" id="GO:0006078">
    <property type="term" value="P:(1-&gt;6)-beta-D-glucan biosynthetic process"/>
    <property type="evidence" value="ECO:0007669"/>
    <property type="project" value="TreeGrafter"/>
</dbReference>
<dbReference type="GO" id="GO:0071555">
    <property type="term" value="P:cell wall organization"/>
    <property type="evidence" value="ECO:0007669"/>
    <property type="project" value="UniProtKB-KW"/>
</dbReference>
<reference evidence="5" key="1">
    <citation type="submission" date="2023-04" db="EMBL/GenBank/DDBJ databases">
        <title>Phytophthora fragariaefolia NBRC 109709.</title>
        <authorList>
            <person name="Ichikawa N."/>
            <person name="Sato H."/>
            <person name="Tonouchi N."/>
        </authorList>
    </citation>
    <scope>NUCLEOTIDE SEQUENCE</scope>
    <source>
        <strain evidence="5">NBRC 109709</strain>
    </source>
</reference>
<organism evidence="5 6">
    <name type="scientific">Phytophthora fragariaefolia</name>
    <dbReference type="NCBI Taxonomy" id="1490495"/>
    <lineage>
        <taxon>Eukaryota</taxon>
        <taxon>Sar</taxon>
        <taxon>Stramenopiles</taxon>
        <taxon>Oomycota</taxon>
        <taxon>Peronosporomycetes</taxon>
        <taxon>Peronosporales</taxon>
        <taxon>Peronosporaceae</taxon>
        <taxon>Phytophthora</taxon>
    </lineage>
</organism>
<evidence type="ECO:0000313" key="6">
    <source>
        <dbReference type="Proteomes" id="UP001165121"/>
    </source>
</evidence>
<keyword evidence="2" id="KW-0472">Membrane</keyword>
<evidence type="ECO:0000256" key="4">
    <source>
        <dbReference type="ARBA" id="ARBA00023316"/>
    </source>
</evidence>
<comment type="caution">
    <text evidence="5">The sequence shown here is derived from an EMBL/GenBank/DDBJ whole genome shotgun (WGS) entry which is preliminary data.</text>
</comment>
<dbReference type="InterPro" id="IPR013320">
    <property type="entry name" value="ConA-like_dom_sf"/>
</dbReference>
<evidence type="ECO:0000256" key="2">
    <source>
        <dbReference type="ARBA" id="ARBA00023136"/>
    </source>
</evidence>
<name>A0A9W6XMF7_9STRA</name>
<dbReference type="Gene3D" id="2.60.120.200">
    <property type="match status" value="1"/>
</dbReference>
<dbReference type="PANTHER" id="PTHR31361:SF1">
    <property type="entry name" value="BETA-GLUCAN SYNTHESIS-ASSOCIATED PROTEIN KRE6-RELATED"/>
    <property type="match status" value="1"/>
</dbReference>
<dbReference type="Proteomes" id="UP001165121">
    <property type="component" value="Unassembled WGS sequence"/>
</dbReference>
<evidence type="ECO:0000256" key="3">
    <source>
        <dbReference type="ARBA" id="ARBA00023180"/>
    </source>
</evidence>
<dbReference type="InterPro" id="IPR005629">
    <property type="entry name" value="Skn1/Kre6/Sbg1"/>
</dbReference>
<keyword evidence="6" id="KW-1185">Reference proteome</keyword>
<dbReference type="GO" id="GO:0015926">
    <property type="term" value="F:glucosidase activity"/>
    <property type="evidence" value="ECO:0007669"/>
    <property type="project" value="TreeGrafter"/>
</dbReference>
<keyword evidence="3" id="KW-0325">Glycoprotein</keyword>
<dbReference type="AlphaFoldDB" id="A0A9W6XMF7"/>
<protein>
    <submittedName>
        <fullName evidence="5">Unnamed protein product</fullName>
    </submittedName>
</protein>
<evidence type="ECO:0000256" key="1">
    <source>
        <dbReference type="ARBA" id="ARBA00004370"/>
    </source>
</evidence>
<proteinExistence type="predicted"/>
<dbReference type="GO" id="GO:0005789">
    <property type="term" value="C:endoplasmic reticulum membrane"/>
    <property type="evidence" value="ECO:0007669"/>
    <property type="project" value="TreeGrafter"/>
</dbReference>
<evidence type="ECO:0000313" key="5">
    <source>
        <dbReference type="EMBL" id="GMF42560.1"/>
    </source>
</evidence>